<organism evidence="1">
    <name type="scientific">Anguilla anguilla</name>
    <name type="common">European freshwater eel</name>
    <name type="synonym">Muraena anguilla</name>
    <dbReference type="NCBI Taxonomy" id="7936"/>
    <lineage>
        <taxon>Eukaryota</taxon>
        <taxon>Metazoa</taxon>
        <taxon>Chordata</taxon>
        <taxon>Craniata</taxon>
        <taxon>Vertebrata</taxon>
        <taxon>Euteleostomi</taxon>
        <taxon>Actinopterygii</taxon>
        <taxon>Neopterygii</taxon>
        <taxon>Teleostei</taxon>
        <taxon>Anguilliformes</taxon>
        <taxon>Anguillidae</taxon>
        <taxon>Anguilla</taxon>
    </lineage>
</organism>
<protein>
    <submittedName>
        <fullName evidence="1">Uncharacterized protein</fullName>
    </submittedName>
</protein>
<dbReference type="AlphaFoldDB" id="A0A0E9X4D6"/>
<evidence type="ECO:0000313" key="1">
    <source>
        <dbReference type="EMBL" id="JAH97454.1"/>
    </source>
</evidence>
<reference evidence="1" key="2">
    <citation type="journal article" date="2015" name="Fish Shellfish Immunol.">
        <title>Early steps in the European eel (Anguilla anguilla)-Vibrio vulnificus interaction in the gills: Role of the RtxA13 toxin.</title>
        <authorList>
            <person name="Callol A."/>
            <person name="Pajuelo D."/>
            <person name="Ebbesson L."/>
            <person name="Teles M."/>
            <person name="MacKenzie S."/>
            <person name="Amaro C."/>
        </authorList>
    </citation>
    <scope>NUCLEOTIDE SEQUENCE</scope>
</reference>
<name>A0A0E9X4D6_ANGAN</name>
<accession>A0A0E9X4D6</accession>
<reference evidence="1" key="1">
    <citation type="submission" date="2014-11" db="EMBL/GenBank/DDBJ databases">
        <authorList>
            <person name="Amaro Gonzalez C."/>
        </authorList>
    </citation>
    <scope>NUCLEOTIDE SEQUENCE</scope>
</reference>
<dbReference type="EMBL" id="GBXM01011123">
    <property type="protein sequence ID" value="JAH97454.1"/>
    <property type="molecule type" value="Transcribed_RNA"/>
</dbReference>
<proteinExistence type="predicted"/>
<sequence>MCSPWHSAEIPLSFLWKISLHVQNWSKSSHFCLIYKRFLLPNTDVNWLLHRAVYKNLLLI</sequence>